<proteinExistence type="predicted"/>
<evidence type="ECO:0000313" key="1">
    <source>
        <dbReference type="EMBL" id="CAG8685293.1"/>
    </source>
</evidence>
<keyword evidence="2" id="KW-1185">Reference proteome</keyword>
<dbReference type="AlphaFoldDB" id="A0A9N9EMQ6"/>
<sequence length="46" mass="5131">MALGSNNVEGAGVSVLDTTLDFNKTIPFMELCCLVIIYKYRTFENV</sequence>
<dbReference type="EMBL" id="CAJVPY010007756">
    <property type="protein sequence ID" value="CAG8685293.1"/>
    <property type="molecule type" value="Genomic_DNA"/>
</dbReference>
<protein>
    <submittedName>
        <fullName evidence="1">7058_t:CDS:1</fullName>
    </submittedName>
</protein>
<gene>
    <name evidence="1" type="ORF">DERYTH_LOCUS12066</name>
</gene>
<accession>A0A9N9EMQ6</accession>
<dbReference type="Proteomes" id="UP000789405">
    <property type="component" value="Unassembled WGS sequence"/>
</dbReference>
<reference evidence="1" key="1">
    <citation type="submission" date="2021-06" db="EMBL/GenBank/DDBJ databases">
        <authorList>
            <person name="Kallberg Y."/>
            <person name="Tangrot J."/>
            <person name="Rosling A."/>
        </authorList>
    </citation>
    <scope>NUCLEOTIDE SEQUENCE</scope>
    <source>
        <strain evidence="1">MA453B</strain>
    </source>
</reference>
<evidence type="ECO:0000313" key="2">
    <source>
        <dbReference type="Proteomes" id="UP000789405"/>
    </source>
</evidence>
<comment type="caution">
    <text evidence="1">The sequence shown here is derived from an EMBL/GenBank/DDBJ whole genome shotgun (WGS) entry which is preliminary data.</text>
</comment>
<name>A0A9N9EMQ6_9GLOM</name>
<organism evidence="1 2">
    <name type="scientific">Dentiscutata erythropus</name>
    <dbReference type="NCBI Taxonomy" id="1348616"/>
    <lineage>
        <taxon>Eukaryota</taxon>
        <taxon>Fungi</taxon>
        <taxon>Fungi incertae sedis</taxon>
        <taxon>Mucoromycota</taxon>
        <taxon>Glomeromycotina</taxon>
        <taxon>Glomeromycetes</taxon>
        <taxon>Diversisporales</taxon>
        <taxon>Gigasporaceae</taxon>
        <taxon>Dentiscutata</taxon>
    </lineage>
</organism>